<dbReference type="EMBL" id="CP060828">
    <property type="protein sequence ID" value="QNP71281.1"/>
    <property type="molecule type" value="Genomic_DNA"/>
</dbReference>
<dbReference type="InterPro" id="IPR041628">
    <property type="entry name" value="ChlI/MoxR_AAA_lid"/>
</dbReference>
<dbReference type="PANTHER" id="PTHR42759">
    <property type="entry name" value="MOXR FAMILY PROTEIN"/>
    <property type="match status" value="1"/>
</dbReference>
<feature type="domain" description="ChlI/MoxR AAA lid" evidence="5">
    <location>
        <begin position="232"/>
        <end position="303"/>
    </location>
</feature>
<dbReference type="GO" id="GO:0016887">
    <property type="term" value="F:ATP hydrolysis activity"/>
    <property type="evidence" value="ECO:0007669"/>
    <property type="project" value="InterPro"/>
</dbReference>
<dbReference type="Pfam" id="PF17863">
    <property type="entry name" value="AAA_lid_2"/>
    <property type="match status" value="1"/>
</dbReference>
<evidence type="ECO:0000259" key="5">
    <source>
        <dbReference type="Pfam" id="PF17863"/>
    </source>
</evidence>
<dbReference type="InterPro" id="IPR011703">
    <property type="entry name" value="ATPase_AAA-3"/>
</dbReference>
<evidence type="ECO:0000259" key="4">
    <source>
        <dbReference type="Pfam" id="PF07726"/>
    </source>
</evidence>
<evidence type="ECO:0000256" key="2">
    <source>
        <dbReference type="ARBA" id="ARBA00022840"/>
    </source>
</evidence>
<dbReference type="AlphaFoldDB" id="A0A7H0IER5"/>
<dbReference type="RefSeq" id="WP_187748253.1">
    <property type="nucleotide sequence ID" value="NZ_CP060828.1"/>
</dbReference>
<keyword evidence="1" id="KW-0547">Nucleotide-binding</keyword>
<dbReference type="SUPFAM" id="SSF52540">
    <property type="entry name" value="P-loop containing nucleoside triphosphate hydrolases"/>
    <property type="match status" value="1"/>
</dbReference>
<dbReference type="Gene3D" id="3.40.50.300">
    <property type="entry name" value="P-loop containing nucleotide triphosphate hydrolases"/>
    <property type="match status" value="1"/>
</dbReference>
<proteinExistence type="inferred from homology"/>
<evidence type="ECO:0000313" key="6">
    <source>
        <dbReference type="EMBL" id="QNP71281.1"/>
    </source>
</evidence>
<organism evidence="6 7">
    <name type="scientific">Streptomyces roseirectus</name>
    <dbReference type="NCBI Taxonomy" id="2768066"/>
    <lineage>
        <taxon>Bacteria</taxon>
        <taxon>Bacillati</taxon>
        <taxon>Actinomycetota</taxon>
        <taxon>Actinomycetes</taxon>
        <taxon>Kitasatosporales</taxon>
        <taxon>Streptomycetaceae</taxon>
        <taxon>Streptomyces</taxon>
    </lineage>
</organism>
<dbReference type="PIRSF" id="PIRSF002849">
    <property type="entry name" value="AAA_ATPase_chaperone_MoxR_prd"/>
    <property type="match status" value="1"/>
</dbReference>
<dbReference type="Proteomes" id="UP000516052">
    <property type="component" value="Chromosome"/>
</dbReference>
<keyword evidence="7" id="KW-1185">Reference proteome</keyword>
<evidence type="ECO:0000256" key="3">
    <source>
        <dbReference type="ARBA" id="ARBA00061607"/>
    </source>
</evidence>
<name>A0A7H0IER5_9ACTN</name>
<accession>A0A7H0IER5</accession>
<keyword evidence="2" id="KW-0067">ATP-binding</keyword>
<dbReference type="Pfam" id="PF07726">
    <property type="entry name" value="AAA_3"/>
    <property type="match status" value="1"/>
</dbReference>
<sequence>MTSPLAHRFHALADNVERVVKGKRDTVELALTCLFAEGHLLIEDVPGTGKTTLARCLTASVEADFARVQFTPDLLPSDITGVTVYRQGTGAFEFLPGPVFANIVLGDEINRASPKTQSALLEVMEERRVTVDGVTHPVPRPFMVLATQNPVDLGGTYPLPEAQLDRFLMRITVGYPDLASEVAVLTGVGSDAAPESLSPVVSAREIAQCVEEAAEVQVADALYDYLVRVVAATRTFPGVRLGASPRGSVALLRAVRVWAASQGRPYAFPEDVKALAVPVLAHRLVLTPEAELSGRTGADVVEEVLAGVELRGGVRR</sequence>
<dbReference type="KEGG" id="sroi:IAG44_18780"/>
<evidence type="ECO:0000256" key="1">
    <source>
        <dbReference type="ARBA" id="ARBA00022741"/>
    </source>
</evidence>
<dbReference type="InterPro" id="IPR050764">
    <property type="entry name" value="CbbQ/NirQ/NorQ/GpvN"/>
</dbReference>
<dbReference type="PANTHER" id="PTHR42759:SF5">
    <property type="entry name" value="METHANOL DEHYDROGENASE REGULATOR"/>
    <property type="match status" value="1"/>
</dbReference>
<dbReference type="Gene3D" id="1.10.8.80">
    <property type="entry name" value="Magnesium chelatase subunit I, C-Terminal domain"/>
    <property type="match status" value="1"/>
</dbReference>
<gene>
    <name evidence="6" type="ORF">IAG44_18780</name>
</gene>
<dbReference type="FunFam" id="3.40.50.300:FF:000640">
    <property type="entry name" value="MoxR family ATPase"/>
    <property type="match status" value="1"/>
</dbReference>
<feature type="domain" description="ATPase AAA-3" evidence="4">
    <location>
        <begin position="39"/>
        <end position="169"/>
    </location>
</feature>
<reference evidence="6 7" key="1">
    <citation type="submission" date="2020-08" db="EMBL/GenBank/DDBJ databases">
        <title>A novel species.</title>
        <authorList>
            <person name="Gao J."/>
        </authorList>
    </citation>
    <scope>NUCLEOTIDE SEQUENCE [LARGE SCALE GENOMIC DNA]</scope>
    <source>
        <strain evidence="6 7">CRXT-G-22</strain>
    </source>
</reference>
<dbReference type="InterPro" id="IPR027417">
    <property type="entry name" value="P-loop_NTPase"/>
</dbReference>
<comment type="similarity">
    <text evidence="3">Belongs to the MoxR family.</text>
</comment>
<dbReference type="GO" id="GO:0005524">
    <property type="term" value="F:ATP binding"/>
    <property type="evidence" value="ECO:0007669"/>
    <property type="project" value="UniProtKB-KW"/>
</dbReference>
<evidence type="ECO:0000313" key="7">
    <source>
        <dbReference type="Proteomes" id="UP000516052"/>
    </source>
</evidence>
<dbReference type="CDD" id="cd00009">
    <property type="entry name" value="AAA"/>
    <property type="match status" value="1"/>
</dbReference>
<protein>
    <submittedName>
        <fullName evidence="6">MoxR family ATPase</fullName>
    </submittedName>
</protein>